<reference evidence="2 3" key="2">
    <citation type="submission" date="2018-03" db="EMBL/GenBank/DDBJ databases">
        <title>The ancient ancestry and fast evolution of plastids.</title>
        <authorList>
            <person name="Moore K.R."/>
            <person name="Magnabosco C."/>
            <person name="Momper L."/>
            <person name="Gold D.A."/>
            <person name="Bosak T."/>
            <person name="Fournier G.P."/>
        </authorList>
    </citation>
    <scope>NUCLEOTIDE SEQUENCE [LARGE SCALE GENOMIC DNA]</scope>
    <source>
        <strain evidence="2 3">ULC18</strain>
    </source>
</reference>
<dbReference type="EMBL" id="PVWK01000043">
    <property type="protein sequence ID" value="PSB31005.1"/>
    <property type="molecule type" value="Genomic_DNA"/>
</dbReference>
<accession>A0A2T1EE86</accession>
<gene>
    <name evidence="2" type="ORF">C7B82_07750</name>
</gene>
<dbReference type="Pfam" id="PF06527">
    <property type="entry name" value="TniQ"/>
    <property type="match status" value="1"/>
</dbReference>
<dbReference type="OrthoDB" id="7029747at2"/>
<dbReference type="Proteomes" id="UP000239576">
    <property type="component" value="Unassembled WGS sequence"/>
</dbReference>
<comment type="caution">
    <text evidence="2">The sequence shown here is derived from an EMBL/GenBank/DDBJ whole genome shotgun (WGS) entry which is preliminary data.</text>
</comment>
<feature type="domain" description="TniQ" evidence="1">
    <location>
        <begin position="28"/>
        <end position="168"/>
    </location>
</feature>
<reference evidence="3" key="1">
    <citation type="submission" date="2018-02" db="EMBL/GenBank/DDBJ databases">
        <authorList>
            <person name="Moore K."/>
            <person name="Momper L."/>
        </authorList>
    </citation>
    <scope>NUCLEOTIDE SEQUENCE [LARGE SCALE GENOMIC DNA]</scope>
    <source>
        <strain evidence="3">ULC18</strain>
    </source>
</reference>
<evidence type="ECO:0000259" key="1">
    <source>
        <dbReference type="Pfam" id="PF06527"/>
    </source>
</evidence>
<name>A0A2T1EE86_9CYAN</name>
<sequence length="462" mass="52353">MAMKSNQPYQDLGPFSHSPRSRLFCVEPIEIGTQLGESLTSLTTRLAEAHCLPLGVLMEREIAPIIAKIHGGGNLHKIYDHTAALNGTGLMALSLASALERLTGQKKLHLLTLAPWSELMPSRRLLRRIRSWCPLCYETWHTTKQMIYEPLLWSLDVVKVCPLHRCFLHETCLHCHQKNLPLAWYSRPGYCSKCQAWLGLSPSDSTGNLKSPSDNELKALLWIADSVGDLLASTPRLTSPITKESVAQAFRAHINLISNGNVAEFARQLQLPKNTVWLWCHGRSVPQLNTWAQICYRLNRSLLAFITQEVEQETYVSPTKVPLSLQPKPKAEASVIDTDYVERQLEAIFLNHECPPPSMEEVARRLEIHRETIFRLFPEMCRAVSAKYGKFQKALHHRVIEQSREEVKKVVLKLYSEGFYPSEGRVAQLITRPGSLRYKQVRAAIEEAKLEFSTQDTDSPSS</sequence>
<dbReference type="AlphaFoldDB" id="A0A2T1EE86"/>
<evidence type="ECO:0000313" key="2">
    <source>
        <dbReference type="EMBL" id="PSB31005.1"/>
    </source>
</evidence>
<dbReference type="InterPro" id="IPR009492">
    <property type="entry name" value="TniQ"/>
</dbReference>
<proteinExistence type="predicted"/>
<organism evidence="2 3">
    <name type="scientific">Stenomitos frigidus ULC18</name>
    <dbReference type="NCBI Taxonomy" id="2107698"/>
    <lineage>
        <taxon>Bacteria</taxon>
        <taxon>Bacillati</taxon>
        <taxon>Cyanobacteriota</taxon>
        <taxon>Cyanophyceae</taxon>
        <taxon>Leptolyngbyales</taxon>
        <taxon>Leptolyngbyaceae</taxon>
        <taxon>Stenomitos</taxon>
    </lineage>
</organism>
<evidence type="ECO:0000313" key="3">
    <source>
        <dbReference type="Proteomes" id="UP000239576"/>
    </source>
</evidence>
<dbReference type="RefSeq" id="WP_106255735.1">
    <property type="nucleotide sequence ID" value="NZ_CAWNSW010000051.1"/>
</dbReference>
<protein>
    <recommendedName>
        <fullName evidence="1">TniQ domain-containing protein</fullName>
    </recommendedName>
</protein>
<keyword evidence="3" id="KW-1185">Reference proteome</keyword>